<proteinExistence type="predicted"/>
<protein>
    <recommendedName>
        <fullName evidence="2">HNH domain-containing protein</fullName>
    </recommendedName>
</protein>
<gene>
    <name evidence="1" type="ORF">METZ01_LOCUS143041</name>
</gene>
<accession>A0A381ZN72</accession>
<dbReference type="AlphaFoldDB" id="A0A381ZN72"/>
<dbReference type="EMBL" id="UINC01021818">
    <property type="protein sequence ID" value="SVA90187.1"/>
    <property type="molecule type" value="Genomic_DNA"/>
</dbReference>
<evidence type="ECO:0000313" key="1">
    <source>
        <dbReference type="EMBL" id="SVA90187.1"/>
    </source>
</evidence>
<name>A0A381ZN72_9ZZZZ</name>
<evidence type="ECO:0008006" key="2">
    <source>
        <dbReference type="Google" id="ProtNLM"/>
    </source>
</evidence>
<feature type="non-terminal residue" evidence="1">
    <location>
        <position position="23"/>
    </location>
</feature>
<sequence>MSDGGPTDLANLVLLCSTHHHVV</sequence>
<reference evidence="1" key="1">
    <citation type="submission" date="2018-05" db="EMBL/GenBank/DDBJ databases">
        <authorList>
            <person name="Lanie J.A."/>
            <person name="Ng W.-L."/>
            <person name="Kazmierczak K.M."/>
            <person name="Andrzejewski T.M."/>
            <person name="Davidsen T.M."/>
            <person name="Wayne K.J."/>
            <person name="Tettelin H."/>
            <person name="Glass J.I."/>
            <person name="Rusch D."/>
            <person name="Podicherti R."/>
            <person name="Tsui H.-C.T."/>
            <person name="Winkler M.E."/>
        </authorList>
    </citation>
    <scope>NUCLEOTIDE SEQUENCE</scope>
</reference>
<organism evidence="1">
    <name type="scientific">marine metagenome</name>
    <dbReference type="NCBI Taxonomy" id="408172"/>
    <lineage>
        <taxon>unclassified sequences</taxon>
        <taxon>metagenomes</taxon>
        <taxon>ecological metagenomes</taxon>
    </lineage>
</organism>